<feature type="transmembrane region" description="Helical" evidence="2">
    <location>
        <begin position="63"/>
        <end position="82"/>
    </location>
</feature>
<keyword evidence="4" id="KW-1185">Reference proteome</keyword>
<accession>A0ABY2BRV5</accession>
<sequence length="277" mass="29667">MALAEAGRFHPGWVRPEAAGSVHSGALGSKQGTENMSETTRSDGTDGTDPDTSRGMSRRVRSWCIYLATAAGLFCVITTWGLQWALTSMILVGVSTALVAATVWAEEGRHAVPRIARLAFAAGLIATAAVGLVVVCKLAGVLVVLMLVGTTPALTSLVRARRLARDGLPVVQPESATPDLPAPWGQPSLNRSAAEPVRELKSLDDDALCLAWRRSFLLLEEARSAVERLSIVEQRQKYLDELHQRSPEGVAAWLASGARASGNPLPYLTDRQRRQPG</sequence>
<evidence type="ECO:0000256" key="2">
    <source>
        <dbReference type="SAM" id="Phobius"/>
    </source>
</evidence>
<evidence type="ECO:0000256" key="1">
    <source>
        <dbReference type="SAM" id="MobiDB-lite"/>
    </source>
</evidence>
<dbReference type="EMBL" id="SLWM01000004">
    <property type="protein sequence ID" value="TCO26070.1"/>
    <property type="molecule type" value="Genomic_DNA"/>
</dbReference>
<keyword evidence="2" id="KW-0472">Membrane</keyword>
<organism evidence="3 4">
    <name type="scientific">Kribbella orskensis</name>
    <dbReference type="NCBI Taxonomy" id="2512216"/>
    <lineage>
        <taxon>Bacteria</taxon>
        <taxon>Bacillati</taxon>
        <taxon>Actinomycetota</taxon>
        <taxon>Actinomycetes</taxon>
        <taxon>Propionibacteriales</taxon>
        <taxon>Kribbellaceae</taxon>
        <taxon>Kribbella</taxon>
    </lineage>
</organism>
<evidence type="ECO:0008006" key="5">
    <source>
        <dbReference type="Google" id="ProtNLM"/>
    </source>
</evidence>
<feature type="transmembrane region" description="Helical" evidence="2">
    <location>
        <begin position="117"/>
        <end position="135"/>
    </location>
</feature>
<keyword evidence="2" id="KW-0812">Transmembrane</keyword>
<comment type="caution">
    <text evidence="3">The sequence shown here is derived from an EMBL/GenBank/DDBJ whole genome shotgun (WGS) entry which is preliminary data.</text>
</comment>
<protein>
    <recommendedName>
        <fullName evidence="5">MFS transporter</fullName>
    </recommendedName>
</protein>
<feature type="transmembrane region" description="Helical" evidence="2">
    <location>
        <begin position="141"/>
        <end position="158"/>
    </location>
</feature>
<reference evidence="3 4" key="1">
    <citation type="journal article" date="2015" name="Stand. Genomic Sci.">
        <title>Genomic Encyclopedia of Bacterial and Archaeal Type Strains, Phase III: the genomes of soil and plant-associated and newly described type strains.</title>
        <authorList>
            <person name="Whitman W.B."/>
            <person name="Woyke T."/>
            <person name="Klenk H.P."/>
            <person name="Zhou Y."/>
            <person name="Lilburn T.G."/>
            <person name="Beck B.J."/>
            <person name="De Vos P."/>
            <person name="Vandamme P."/>
            <person name="Eisen J.A."/>
            <person name="Garrity G."/>
            <person name="Hugenholtz P."/>
            <person name="Kyrpides N.C."/>
        </authorList>
    </citation>
    <scope>NUCLEOTIDE SEQUENCE [LARGE SCALE GENOMIC DNA]</scope>
    <source>
        <strain evidence="3 4">VKM Ac-2538</strain>
    </source>
</reference>
<evidence type="ECO:0000313" key="4">
    <source>
        <dbReference type="Proteomes" id="UP000295818"/>
    </source>
</evidence>
<dbReference type="Proteomes" id="UP000295818">
    <property type="component" value="Unassembled WGS sequence"/>
</dbReference>
<gene>
    <name evidence="3" type="ORF">EV644_104574</name>
</gene>
<proteinExistence type="predicted"/>
<keyword evidence="2" id="KW-1133">Transmembrane helix</keyword>
<feature type="region of interest" description="Disordered" evidence="1">
    <location>
        <begin position="15"/>
        <end position="55"/>
    </location>
</feature>
<evidence type="ECO:0000313" key="3">
    <source>
        <dbReference type="EMBL" id="TCO26070.1"/>
    </source>
</evidence>
<feature type="transmembrane region" description="Helical" evidence="2">
    <location>
        <begin position="88"/>
        <end position="105"/>
    </location>
</feature>
<name>A0ABY2BRV5_9ACTN</name>